<keyword evidence="1" id="KW-0472">Membrane</keyword>
<protein>
    <submittedName>
        <fullName evidence="2">Transposase, IS4 family protein</fullName>
    </submittedName>
</protein>
<organism evidence="2 3">
    <name type="scientific">Sphaerospermopsis reniformis</name>
    <dbReference type="NCBI Taxonomy" id="531300"/>
    <lineage>
        <taxon>Bacteria</taxon>
        <taxon>Bacillati</taxon>
        <taxon>Cyanobacteriota</taxon>
        <taxon>Cyanophyceae</taxon>
        <taxon>Nostocales</taxon>
        <taxon>Aphanizomenonaceae</taxon>
        <taxon>Sphaerospermopsis</taxon>
    </lineage>
</organism>
<evidence type="ECO:0000313" key="3">
    <source>
        <dbReference type="Proteomes" id="UP000300142"/>
    </source>
</evidence>
<gene>
    <name evidence="2" type="ORF">SR1949_33140</name>
</gene>
<reference evidence="3" key="1">
    <citation type="submission" date="2019-02" db="EMBL/GenBank/DDBJ databases">
        <title>Draft genome sequence of Sphaerospermopsis reniformis NIES-1949.</title>
        <authorList>
            <person name="Yamaguchi H."/>
            <person name="Suzuki S."/>
            <person name="Kawachi M."/>
        </authorList>
    </citation>
    <scope>NUCLEOTIDE SEQUENCE [LARGE SCALE GENOMIC DNA]</scope>
    <source>
        <strain evidence="3">NIES-1949</strain>
    </source>
</reference>
<proteinExistence type="predicted"/>
<accession>A0A479ZZG8</accession>
<feature type="transmembrane region" description="Helical" evidence="1">
    <location>
        <begin position="60"/>
        <end position="78"/>
    </location>
</feature>
<name>A0A479ZZG8_9CYAN</name>
<comment type="caution">
    <text evidence="2">The sequence shown here is derived from an EMBL/GenBank/DDBJ whole genome shotgun (WGS) entry which is preliminary data.</text>
</comment>
<keyword evidence="1" id="KW-1133">Transmembrane helix</keyword>
<keyword evidence="3" id="KW-1185">Reference proteome</keyword>
<dbReference type="AlphaFoldDB" id="A0A479ZZG8"/>
<keyword evidence="1" id="KW-0812">Transmembrane</keyword>
<evidence type="ECO:0000313" key="2">
    <source>
        <dbReference type="EMBL" id="GCL38200.1"/>
    </source>
</evidence>
<evidence type="ECO:0000256" key="1">
    <source>
        <dbReference type="SAM" id="Phobius"/>
    </source>
</evidence>
<dbReference type="EMBL" id="BJCE01000123">
    <property type="protein sequence ID" value="GCL38200.1"/>
    <property type="molecule type" value="Genomic_DNA"/>
</dbReference>
<sequence>MNETRFLALVLLIIIAYSLATMYGQRMKKLGIEIYAGRIQQHQDKYPRQSDFGFALYGQLWIYGMELWADLALNLIALKPHKRLFFQRGFQALSLMKQAV</sequence>
<dbReference type="Proteomes" id="UP000300142">
    <property type="component" value="Unassembled WGS sequence"/>
</dbReference>